<reference evidence="1 2" key="1">
    <citation type="submission" date="2012-08" db="EMBL/GenBank/DDBJ databases">
        <title>The genome of cave-isolated P. fluorescens strain R124 demonstrates phenotypic adaptation to the mineral environment.</title>
        <authorList>
            <person name="Barton M.D."/>
            <person name="Petronio M."/>
            <person name="Giarrizzo J.G."/>
            <person name="Bowling B.V."/>
            <person name="Barton H.A."/>
        </authorList>
    </citation>
    <scope>NUCLEOTIDE SEQUENCE [LARGE SCALE GENOMIC DNA]</scope>
    <source>
        <strain evidence="1 2">R124</strain>
    </source>
</reference>
<dbReference type="OrthoDB" id="7013311at2"/>
<evidence type="ECO:0000313" key="1">
    <source>
        <dbReference type="EMBL" id="EJZ58390.1"/>
    </source>
</evidence>
<evidence type="ECO:0008006" key="3">
    <source>
        <dbReference type="Google" id="ProtNLM"/>
    </source>
</evidence>
<proteinExistence type="predicted"/>
<dbReference type="EMBL" id="CM001561">
    <property type="protein sequence ID" value="EJZ58390.1"/>
    <property type="molecule type" value="Genomic_DNA"/>
</dbReference>
<dbReference type="Proteomes" id="UP000006045">
    <property type="component" value="Chromosome"/>
</dbReference>
<dbReference type="AlphaFoldDB" id="A0A7U9GU09"/>
<dbReference type="RefSeq" id="WP_003225087.1">
    <property type="nucleotide sequence ID" value="NZ_CM001561.1"/>
</dbReference>
<protein>
    <recommendedName>
        <fullName evidence="3">RspD</fullName>
    </recommendedName>
</protein>
<gene>
    <name evidence="1" type="ORF">I1A_002718</name>
</gene>
<accession>A0A7U9GU09</accession>
<sequence length="209" mass="23212">MSVPAVSPEQALAWVRWWVQGARQAEADWALGEQNVATHCLAFLRSHSGPWLDAHLGMSAEWPATPNPVLLPLLSLDREQWRRVLNLVATVCAGSQTPQPPGLSHPELIWCRRLGKALQPGNWLPPTALADTAEIRGLRLLRAWVGESVWSRLRLTFARSRVVDAERVSFASLPGQRLTSLWQAVSWYALTVPNEQGTPHVDSPLSDVQ</sequence>
<organism evidence="1 2">
    <name type="scientific">Pseudomonas fluorescens R124</name>
    <dbReference type="NCBI Taxonomy" id="743713"/>
    <lineage>
        <taxon>Bacteria</taxon>
        <taxon>Pseudomonadati</taxon>
        <taxon>Pseudomonadota</taxon>
        <taxon>Gammaproteobacteria</taxon>
        <taxon>Pseudomonadales</taxon>
        <taxon>Pseudomonadaceae</taxon>
        <taxon>Pseudomonas</taxon>
    </lineage>
</organism>
<evidence type="ECO:0000313" key="2">
    <source>
        <dbReference type="Proteomes" id="UP000006045"/>
    </source>
</evidence>
<name>A0A7U9GU09_PSEFL</name>